<dbReference type="NCBIfam" id="NF010167">
    <property type="entry name" value="PRK13648.1"/>
    <property type="match status" value="2"/>
</dbReference>
<evidence type="ECO:0000256" key="2">
    <source>
        <dbReference type="ARBA" id="ARBA00005417"/>
    </source>
</evidence>
<comment type="subcellular location">
    <subcellularLocation>
        <location evidence="1">Cell membrane</location>
        <topology evidence="1">Peripheral membrane protein</topology>
    </subcellularLocation>
</comment>
<dbReference type="InterPro" id="IPR015856">
    <property type="entry name" value="ABC_transpr_CbiO/EcfA_su"/>
</dbReference>
<accession>A0A0R2NGX3</accession>
<dbReference type="Proteomes" id="UP000051249">
    <property type="component" value="Unassembled WGS sequence"/>
</dbReference>
<evidence type="ECO:0000256" key="1">
    <source>
        <dbReference type="ARBA" id="ARBA00004202"/>
    </source>
</evidence>
<dbReference type="CDD" id="cd03225">
    <property type="entry name" value="ABC_cobalt_CbiO_domain1"/>
    <property type="match status" value="2"/>
</dbReference>
<dbReference type="PATRIC" id="fig|480391.4.peg.817"/>
<dbReference type="AlphaFoldDB" id="A0A0R2NGX3"/>
<dbReference type="InterPro" id="IPR027417">
    <property type="entry name" value="P-loop_NTPase"/>
</dbReference>
<evidence type="ECO:0000256" key="6">
    <source>
        <dbReference type="ARBA" id="ARBA00022741"/>
    </source>
</evidence>
<dbReference type="FunFam" id="3.40.50.300:FF:000224">
    <property type="entry name" value="Energy-coupling factor transporter ATP-binding protein EcfA"/>
    <property type="match status" value="1"/>
</dbReference>
<dbReference type="GO" id="GO:0016887">
    <property type="term" value="F:ATP hydrolysis activity"/>
    <property type="evidence" value="ECO:0007669"/>
    <property type="project" value="InterPro"/>
</dbReference>
<keyword evidence="4" id="KW-1003">Cell membrane</keyword>
<dbReference type="PANTHER" id="PTHR43553:SF26">
    <property type="entry name" value="ABC TRANSPORTER ATP-BINDING PROTEIN BC_2655-RELATED"/>
    <property type="match status" value="1"/>
</dbReference>
<evidence type="ECO:0000256" key="9">
    <source>
        <dbReference type="ARBA" id="ARBA00023136"/>
    </source>
</evidence>
<dbReference type="GO" id="GO:0005524">
    <property type="term" value="F:ATP binding"/>
    <property type="evidence" value="ECO:0007669"/>
    <property type="project" value="UniProtKB-KW"/>
</dbReference>
<dbReference type="InterPro" id="IPR050095">
    <property type="entry name" value="ECF_ABC_transporter_ATP-bd"/>
</dbReference>
<dbReference type="PROSITE" id="PS50893">
    <property type="entry name" value="ABC_TRANSPORTER_2"/>
    <property type="match status" value="2"/>
</dbReference>
<keyword evidence="6" id="KW-0547">Nucleotide-binding</keyword>
<dbReference type="PANTHER" id="PTHR43553">
    <property type="entry name" value="HEAVY METAL TRANSPORTER"/>
    <property type="match status" value="1"/>
</dbReference>
<dbReference type="GO" id="GO:0042626">
    <property type="term" value="F:ATPase-coupled transmembrane transporter activity"/>
    <property type="evidence" value="ECO:0007669"/>
    <property type="project" value="TreeGrafter"/>
</dbReference>
<keyword evidence="13" id="KW-1185">Reference proteome</keyword>
<evidence type="ECO:0000256" key="5">
    <source>
        <dbReference type="ARBA" id="ARBA00022737"/>
    </source>
</evidence>
<comment type="similarity">
    <text evidence="2">Belongs to the ABC transporter superfamily.</text>
</comment>
<keyword evidence="3" id="KW-0813">Transport</keyword>
<evidence type="ECO:0000256" key="8">
    <source>
        <dbReference type="ARBA" id="ARBA00022967"/>
    </source>
</evidence>
<keyword evidence="7" id="KW-0067">ATP-binding</keyword>
<dbReference type="Pfam" id="PF12558">
    <property type="entry name" value="DUF3744"/>
    <property type="match status" value="1"/>
</dbReference>
<dbReference type="SMART" id="SM00382">
    <property type="entry name" value="AAA"/>
    <property type="match status" value="2"/>
</dbReference>
<dbReference type="RefSeq" id="WP_057799926.1">
    <property type="nucleotide sequence ID" value="NZ_BJZZ01000024.1"/>
</dbReference>
<evidence type="ECO:0000256" key="4">
    <source>
        <dbReference type="ARBA" id="ARBA00022475"/>
    </source>
</evidence>
<dbReference type="PROSITE" id="PS00211">
    <property type="entry name" value="ABC_TRANSPORTER_1"/>
    <property type="match status" value="2"/>
</dbReference>
<keyword evidence="8" id="KW-1278">Translocase</keyword>
<evidence type="ECO:0000313" key="12">
    <source>
        <dbReference type="EMBL" id="KRO24604.1"/>
    </source>
</evidence>
<comment type="function">
    <text evidence="10">Probably part of an ABC transporter complex. Responsible for energy coupling to the transport system.</text>
</comment>
<name>A0A0R2NGX3_9LACO</name>
<evidence type="ECO:0000259" key="11">
    <source>
        <dbReference type="PROSITE" id="PS50893"/>
    </source>
</evidence>
<dbReference type="InterPro" id="IPR003439">
    <property type="entry name" value="ABC_transporter-like_ATP-bd"/>
</dbReference>
<feature type="domain" description="ABC transporter" evidence="11">
    <location>
        <begin position="303"/>
        <end position="536"/>
    </location>
</feature>
<protein>
    <submittedName>
        <fullName evidence="12">ABC superfamily ATP binding cassette transporter, ABC protein</fullName>
    </submittedName>
</protein>
<evidence type="ECO:0000256" key="3">
    <source>
        <dbReference type="ARBA" id="ARBA00022448"/>
    </source>
</evidence>
<dbReference type="SUPFAM" id="SSF52540">
    <property type="entry name" value="P-loop containing nucleoside triphosphate hydrolases"/>
    <property type="match status" value="2"/>
</dbReference>
<evidence type="ECO:0000313" key="13">
    <source>
        <dbReference type="Proteomes" id="UP000051249"/>
    </source>
</evidence>
<gene>
    <name evidence="12" type="ORF">IV88_GL000806</name>
</gene>
<proteinExistence type="inferred from homology"/>
<organism evidence="12 13">
    <name type="scientific">Pediococcus argentinicus</name>
    <dbReference type="NCBI Taxonomy" id="480391"/>
    <lineage>
        <taxon>Bacteria</taxon>
        <taxon>Bacillati</taxon>
        <taxon>Bacillota</taxon>
        <taxon>Bacilli</taxon>
        <taxon>Lactobacillales</taxon>
        <taxon>Lactobacillaceae</taxon>
        <taxon>Pediococcus</taxon>
    </lineage>
</organism>
<dbReference type="OrthoDB" id="501320at2"/>
<evidence type="ECO:0000256" key="10">
    <source>
        <dbReference type="ARBA" id="ARBA00025157"/>
    </source>
</evidence>
<reference evidence="12 13" key="1">
    <citation type="journal article" date="2015" name="Genome Announc.">
        <title>Expanding the biotechnology potential of lactobacilli through comparative genomics of 213 strains and associated genera.</title>
        <authorList>
            <person name="Sun Z."/>
            <person name="Harris H.M."/>
            <person name="McCann A."/>
            <person name="Guo C."/>
            <person name="Argimon S."/>
            <person name="Zhang W."/>
            <person name="Yang X."/>
            <person name="Jeffery I.B."/>
            <person name="Cooney J.C."/>
            <person name="Kagawa T.F."/>
            <person name="Liu W."/>
            <person name="Song Y."/>
            <person name="Salvetti E."/>
            <person name="Wrobel A."/>
            <person name="Rasinkangas P."/>
            <person name="Parkhill J."/>
            <person name="Rea M.C."/>
            <person name="O'Sullivan O."/>
            <person name="Ritari J."/>
            <person name="Douillard F.P."/>
            <person name="Paul Ross R."/>
            <person name="Yang R."/>
            <person name="Briner A.E."/>
            <person name="Felis G.E."/>
            <person name="de Vos W.M."/>
            <person name="Barrangou R."/>
            <person name="Klaenhammer T.R."/>
            <person name="Caufield P.W."/>
            <person name="Cui Y."/>
            <person name="Zhang H."/>
            <person name="O'Toole P.W."/>
        </authorList>
    </citation>
    <scope>NUCLEOTIDE SEQUENCE [LARGE SCALE GENOMIC DNA]</scope>
    <source>
        <strain evidence="12 13">DSM 23026</strain>
    </source>
</reference>
<dbReference type="FunFam" id="3.40.50.300:FF:001422">
    <property type="entry name" value="Cobalt ABC transporter ATP-binding protein"/>
    <property type="match status" value="1"/>
</dbReference>
<dbReference type="InterPro" id="IPR003593">
    <property type="entry name" value="AAA+_ATPase"/>
</dbReference>
<dbReference type="GO" id="GO:0043190">
    <property type="term" value="C:ATP-binding cassette (ABC) transporter complex"/>
    <property type="evidence" value="ECO:0007669"/>
    <property type="project" value="TreeGrafter"/>
</dbReference>
<dbReference type="Pfam" id="PF00005">
    <property type="entry name" value="ABC_tran"/>
    <property type="match status" value="2"/>
</dbReference>
<comment type="caution">
    <text evidence="12">The sequence shown here is derived from an EMBL/GenBank/DDBJ whole genome shotgun (WGS) entry which is preliminary data.</text>
</comment>
<feature type="domain" description="ABC transporter" evidence="11">
    <location>
        <begin position="7"/>
        <end position="248"/>
    </location>
</feature>
<evidence type="ECO:0000256" key="7">
    <source>
        <dbReference type="ARBA" id="ARBA00022840"/>
    </source>
</evidence>
<dbReference type="Gene3D" id="3.40.50.300">
    <property type="entry name" value="P-loop containing nucleotide triphosphate hydrolases"/>
    <property type="match status" value="2"/>
</dbReference>
<dbReference type="InterPro" id="IPR022216">
    <property type="entry name" value="ABC_Co_transporter"/>
</dbReference>
<sequence length="570" mass="63201">MSQSPIIQFEHVNFQYESQTEPTLKDINFTIQKGEKVLIAGPSGSGKSTLGKILNGMIPEDYPGELSGNITINGQSFNDLDVFKLSFEVGTVLQDPDSQFVGLTVAEDIAFALENDAKPQSEIHQRVSDWAKRLDVAEIISNHPQDISGGQKQRVSLAGVLIGDEPILLLDEPLANLDPAAGEASIELLDHLSHKEDLTVIIIEHRIEEVLHRPIDRLLLIDDGKLIANDTPNQILKSGVLTEVGLREPLYLTALRACGIEVSELPEVDELSKIELPDNGTAVLQWDVEHPIQPNSDGAEPLLEIRNLQFNYPNRSIFNNFNLTINKGEMVAIVGKNGTGKTTLSNLITGFLHPNQGEIKLAGTNLDDLSIKERAEHIGYILQDPNQMISKDMIFDEVALGLRLRGLDEEIIKEKVLSTLKVTGLYPFRNWPIRALSFGQKKRVTIASILVLDPEVMILDEPTAGQDLAHYSEIMDFLEELNRTQQLTTIFITHDMYLMLEYADRAVALSDGEIIADTLPINVLTNDDVVKAASLTHTSLQSLGTLANLENPARFAQGFVDYQKEVRHHE</sequence>
<dbReference type="EMBL" id="JQCQ01000025">
    <property type="protein sequence ID" value="KRO24604.1"/>
    <property type="molecule type" value="Genomic_DNA"/>
</dbReference>
<dbReference type="InterPro" id="IPR017871">
    <property type="entry name" value="ABC_transporter-like_CS"/>
</dbReference>
<keyword evidence="9" id="KW-0472">Membrane</keyword>
<keyword evidence="5" id="KW-0677">Repeat</keyword>